<evidence type="ECO:0000313" key="9">
    <source>
        <dbReference type="Proteomes" id="UP001595555"/>
    </source>
</evidence>
<proteinExistence type="inferred from homology"/>
<dbReference type="RefSeq" id="WP_378120412.1">
    <property type="nucleotide sequence ID" value="NZ_JBHRTF010000006.1"/>
</dbReference>
<gene>
    <name evidence="8" type="ORF">ACFODX_14510</name>
</gene>
<accession>A0ABV7FKR4</accession>
<feature type="transmembrane region" description="Helical" evidence="6">
    <location>
        <begin position="104"/>
        <end position="122"/>
    </location>
</feature>
<evidence type="ECO:0000256" key="2">
    <source>
        <dbReference type="ARBA" id="ARBA00009399"/>
    </source>
</evidence>
<sequence length="131" mass="15165">MKRFALFVGIGGISSLIQFLLLIVFVESKLLSEVTGSAAGYLLSSFFNYWANYRFTFNSKRRHREAFPRFVVAVGIGLLCNTSLFAIFLWLFDNFLPIPWVENYLVAQFIATGLTVFINFAVQKFWIYRNH</sequence>
<evidence type="ECO:0000256" key="6">
    <source>
        <dbReference type="SAM" id="Phobius"/>
    </source>
</evidence>
<feature type="domain" description="GtrA/DPMS transmembrane" evidence="7">
    <location>
        <begin position="7"/>
        <end position="127"/>
    </location>
</feature>
<keyword evidence="3 6" id="KW-0812">Transmembrane</keyword>
<dbReference type="PANTHER" id="PTHR38459:SF1">
    <property type="entry name" value="PROPHAGE BACTOPRENOL-LINKED GLUCOSE TRANSLOCASE HOMOLOG"/>
    <property type="match status" value="1"/>
</dbReference>
<evidence type="ECO:0000259" key="7">
    <source>
        <dbReference type="Pfam" id="PF04138"/>
    </source>
</evidence>
<comment type="subcellular location">
    <subcellularLocation>
        <location evidence="1">Membrane</location>
        <topology evidence="1">Multi-pass membrane protein</topology>
    </subcellularLocation>
</comment>
<keyword evidence="9" id="KW-1185">Reference proteome</keyword>
<keyword evidence="5 6" id="KW-0472">Membrane</keyword>
<dbReference type="InterPro" id="IPR051401">
    <property type="entry name" value="GtrA_CellWall_Glycosyl"/>
</dbReference>
<feature type="transmembrane region" description="Helical" evidence="6">
    <location>
        <begin position="38"/>
        <end position="55"/>
    </location>
</feature>
<evidence type="ECO:0000256" key="3">
    <source>
        <dbReference type="ARBA" id="ARBA00022692"/>
    </source>
</evidence>
<dbReference type="EMBL" id="JBHRTF010000006">
    <property type="protein sequence ID" value="MFC3116779.1"/>
    <property type="molecule type" value="Genomic_DNA"/>
</dbReference>
<dbReference type="PANTHER" id="PTHR38459">
    <property type="entry name" value="PROPHAGE BACTOPRENOL-LINKED GLUCOSE TRANSLOCASE HOMOLOG"/>
    <property type="match status" value="1"/>
</dbReference>
<evidence type="ECO:0000256" key="5">
    <source>
        <dbReference type="ARBA" id="ARBA00023136"/>
    </source>
</evidence>
<organism evidence="8 9">
    <name type="scientific">Cellvibrio fontiphilus</name>
    <dbReference type="NCBI Taxonomy" id="1815559"/>
    <lineage>
        <taxon>Bacteria</taxon>
        <taxon>Pseudomonadati</taxon>
        <taxon>Pseudomonadota</taxon>
        <taxon>Gammaproteobacteria</taxon>
        <taxon>Cellvibrionales</taxon>
        <taxon>Cellvibrionaceae</taxon>
        <taxon>Cellvibrio</taxon>
    </lineage>
</organism>
<dbReference type="InterPro" id="IPR007267">
    <property type="entry name" value="GtrA_DPMS_TM"/>
</dbReference>
<comment type="caution">
    <text evidence="8">The sequence shown here is derived from an EMBL/GenBank/DDBJ whole genome shotgun (WGS) entry which is preliminary data.</text>
</comment>
<keyword evidence="4 6" id="KW-1133">Transmembrane helix</keyword>
<dbReference type="Proteomes" id="UP001595555">
    <property type="component" value="Unassembled WGS sequence"/>
</dbReference>
<protein>
    <submittedName>
        <fullName evidence="8">GtrA family protein</fullName>
    </submittedName>
</protein>
<evidence type="ECO:0000313" key="8">
    <source>
        <dbReference type="EMBL" id="MFC3116779.1"/>
    </source>
</evidence>
<name>A0ABV7FKR4_9GAMM</name>
<dbReference type="Pfam" id="PF04138">
    <property type="entry name" value="GtrA_DPMS_TM"/>
    <property type="match status" value="1"/>
</dbReference>
<feature type="transmembrane region" description="Helical" evidence="6">
    <location>
        <begin position="67"/>
        <end position="92"/>
    </location>
</feature>
<reference evidence="9" key="1">
    <citation type="journal article" date="2019" name="Int. J. Syst. Evol. Microbiol.">
        <title>The Global Catalogue of Microorganisms (GCM) 10K type strain sequencing project: providing services to taxonomists for standard genome sequencing and annotation.</title>
        <authorList>
            <consortium name="The Broad Institute Genomics Platform"/>
            <consortium name="The Broad Institute Genome Sequencing Center for Infectious Disease"/>
            <person name="Wu L."/>
            <person name="Ma J."/>
        </authorList>
    </citation>
    <scope>NUCLEOTIDE SEQUENCE [LARGE SCALE GENOMIC DNA]</scope>
    <source>
        <strain evidence="9">KCTC 52237</strain>
    </source>
</reference>
<comment type="similarity">
    <text evidence="2">Belongs to the GtrA family.</text>
</comment>
<feature type="transmembrane region" description="Helical" evidence="6">
    <location>
        <begin position="7"/>
        <end position="26"/>
    </location>
</feature>
<evidence type="ECO:0000256" key="4">
    <source>
        <dbReference type="ARBA" id="ARBA00022989"/>
    </source>
</evidence>
<evidence type="ECO:0000256" key="1">
    <source>
        <dbReference type="ARBA" id="ARBA00004141"/>
    </source>
</evidence>